<dbReference type="Pfam" id="PF13531">
    <property type="entry name" value="SBP_bac_11"/>
    <property type="match status" value="1"/>
</dbReference>
<dbReference type="Proteomes" id="UP001203338">
    <property type="component" value="Unassembled WGS sequence"/>
</dbReference>
<comment type="similarity">
    <text evidence="1">Belongs to the bacterial solute-binding protein ModA family.</text>
</comment>
<keyword evidence="2" id="KW-0479">Metal-binding</keyword>
<gene>
    <name evidence="4" type="primary">modA</name>
    <name evidence="4" type="ORF">M3P05_15740</name>
</gene>
<dbReference type="PANTHER" id="PTHR30632:SF14">
    <property type="entry name" value="TUNGSTATE_MOLYBDATE_CHROMATE-BINDING PROTEIN MODA"/>
    <property type="match status" value="1"/>
</dbReference>
<dbReference type="SUPFAM" id="SSF53850">
    <property type="entry name" value="Periplasmic binding protein-like II"/>
    <property type="match status" value="1"/>
</dbReference>
<evidence type="ECO:0000256" key="1">
    <source>
        <dbReference type="ARBA" id="ARBA00009175"/>
    </source>
</evidence>
<accession>A0ABT0PJ67</accession>
<dbReference type="InterPro" id="IPR005950">
    <property type="entry name" value="ModA"/>
</dbReference>
<keyword evidence="3" id="KW-0732">Signal</keyword>
<comment type="caution">
    <text evidence="4">The sequence shown here is derived from an EMBL/GenBank/DDBJ whole genome shotgun (WGS) entry which is preliminary data.</text>
</comment>
<dbReference type="EMBL" id="JAMFLX010000024">
    <property type="protein sequence ID" value="MCL6271373.1"/>
    <property type="molecule type" value="Genomic_DNA"/>
</dbReference>
<dbReference type="Gene3D" id="3.40.190.10">
    <property type="entry name" value="Periplasmic binding protein-like II"/>
    <property type="match status" value="2"/>
</dbReference>
<evidence type="ECO:0000313" key="5">
    <source>
        <dbReference type="Proteomes" id="UP001203338"/>
    </source>
</evidence>
<evidence type="ECO:0000313" key="4">
    <source>
        <dbReference type="EMBL" id="MCL6271373.1"/>
    </source>
</evidence>
<name>A0ABT0PJ67_9GAMM</name>
<protein>
    <submittedName>
        <fullName evidence="4">Molybdate ABC transporter substrate-binding protein</fullName>
    </submittedName>
</protein>
<proteinExistence type="inferred from homology"/>
<evidence type="ECO:0000256" key="2">
    <source>
        <dbReference type="ARBA" id="ARBA00022723"/>
    </source>
</evidence>
<reference evidence="4 5" key="1">
    <citation type="submission" date="2022-05" db="EMBL/GenBank/DDBJ databases">
        <authorList>
            <person name="Park J.-S."/>
        </authorList>
    </citation>
    <scope>NUCLEOTIDE SEQUENCE [LARGE SCALE GENOMIC DNA]</scope>
    <source>
        <strain evidence="4 5">2012CJ34-2</strain>
    </source>
</reference>
<dbReference type="PIRSF" id="PIRSF004846">
    <property type="entry name" value="ModA"/>
    <property type="match status" value="1"/>
</dbReference>
<dbReference type="InterPro" id="IPR044084">
    <property type="entry name" value="AvModA-like_subst-bd"/>
</dbReference>
<evidence type="ECO:0000256" key="3">
    <source>
        <dbReference type="ARBA" id="ARBA00022729"/>
    </source>
</evidence>
<dbReference type="CDD" id="cd13539">
    <property type="entry name" value="PBP2_AvModA"/>
    <property type="match status" value="1"/>
</dbReference>
<dbReference type="RefSeq" id="WP_249700966.1">
    <property type="nucleotide sequence ID" value="NZ_JAMFLX010000024.1"/>
</dbReference>
<dbReference type="PANTHER" id="PTHR30632">
    <property type="entry name" value="MOLYBDATE-BINDING PERIPLASMIC PROTEIN"/>
    <property type="match status" value="1"/>
</dbReference>
<organism evidence="4 5">
    <name type="scientific">Parendozoicomonas callyspongiae</name>
    <dbReference type="NCBI Taxonomy" id="2942213"/>
    <lineage>
        <taxon>Bacteria</taxon>
        <taxon>Pseudomonadati</taxon>
        <taxon>Pseudomonadota</taxon>
        <taxon>Gammaproteobacteria</taxon>
        <taxon>Oceanospirillales</taxon>
        <taxon>Endozoicomonadaceae</taxon>
        <taxon>Parendozoicomonas</taxon>
    </lineage>
</organism>
<sequence length="262" mass="28622">MRRGIRALLLSLAGTFLLSGPLYAKTLRVAVAANFKPVMGEIVSRFESATGNRVVLSYASTGTLYNQLVHGAPFDVFLSADQKRPGLLVKKGLVDGKAETYAYGRLVLWRRGGPAPTLDDLRKPGLKLAIANPATAPYGTAAKESLEVLGLWKTVSKNVVKGASIQQAWQFVATGNVPMGFVALSQLRKDKVKDEFCVVREDMYSPLRQDAVVLAKSRQLKLAHRFVEFLRMPEQQACIQDAGYYPVIDPAIGGRKEEGKEG</sequence>
<dbReference type="NCBIfam" id="TIGR01256">
    <property type="entry name" value="modA"/>
    <property type="match status" value="1"/>
</dbReference>
<dbReference type="InterPro" id="IPR050682">
    <property type="entry name" value="ModA/WtpA"/>
</dbReference>
<keyword evidence="5" id="KW-1185">Reference proteome</keyword>